<feature type="compositionally biased region" description="Polar residues" evidence="1">
    <location>
        <begin position="16"/>
        <end position="40"/>
    </location>
</feature>
<feature type="region of interest" description="Disordered" evidence="1">
    <location>
        <begin position="1"/>
        <end position="100"/>
    </location>
</feature>
<gene>
    <name evidence="2" type="ORF">CYNAS_LOCUS10588</name>
</gene>
<dbReference type="Proteomes" id="UP001176961">
    <property type="component" value="Unassembled WGS sequence"/>
</dbReference>
<protein>
    <submittedName>
        <fullName evidence="2">Uncharacterized protein</fullName>
    </submittedName>
</protein>
<reference evidence="2" key="1">
    <citation type="submission" date="2023-07" db="EMBL/GenBank/DDBJ databases">
        <authorList>
            <consortium name="CYATHOMIX"/>
        </authorList>
    </citation>
    <scope>NUCLEOTIDE SEQUENCE</scope>
    <source>
        <strain evidence="2">N/A</strain>
    </source>
</reference>
<dbReference type="EMBL" id="CATQJL010000223">
    <property type="protein sequence ID" value="CAJ0598605.1"/>
    <property type="molecule type" value="Genomic_DNA"/>
</dbReference>
<evidence type="ECO:0000256" key="1">
    <source>
        <dbReference type="SAM" id="MobiDB-lite"/>
    </source>
</evidence>
<proteinExistence type="predicted"/>
<evidence type="ECO:0000313" key="3">
    <source>
        <dbReference type="Proteomes" id="UP001176961"/>
    </source>
</evidence>
<feature type="compositionally biased region" description="Gly residues" evidence="1">
    <location>
        <begin position="54"/>
        <end position="66"/>
    </location>
</feature>
<evidence type="ECO:0000313" key="2">
    <source>
        <dbReference type="EMBL" id="CAJ0598605.1"/>
    </source>
</evidence>
<name>A0AA36GUW2_CYLNA</name>
<sequence length="129" mass="13977">MSGEIPTLNYGGSAGSYRQDNNRPMSENYPSYQFNRNPQIGSAGERYPNPNQGSGIGSAGNAGYGRGPYEHEIGTGVRPEYSSGQGGLGSNTRMPDNPAYSNRPGGIGWIWLEHTTRLQSLVELPEQRI</sequence>
<organism evidence="2 3">
    <name type="scientific">Cylicocyclus nassatus</name>
    <name type="common">Nematode worm</name>
    <dbReference type="NCBI Taxonomy" id="53992"/>
    <lineage>
        <taxon>Eukaryota</taxon>
        <taxon>Metazoa</taxon>
        <taxon>Ecdysozoa</taxon>
        <taxon>Nematoda</taxon>
        <taxon>Chromadorea</taxon>
        <taxon>Rhabditida</taxon>
        <taxon>Rhabditina</taxon>
        <taxon>Rhabditomorpha</taxon>
        <taxon>Strongyloidea</taxon>
        <taxon>Strongylidae</taxon>
        <taxon>Cylicocyclus</taxon>
    </lineage>
</organism>
<comment type="caution">
    <text evidence="2">The sequence shown here is derived from an EMBL/GenBank/DDBJ whole genome shotgun (WGS) entry which is preliminary data.</text>
</comment>
<accession>A0AA36GUW2</accession>
<dbReference type="AlphaFoldDB" id="A0AA36GUW2"/>
<keyword evidence="3" id="KW-1185">Reference proteome</keyword>